<keyword evidence="6" id="KW-0472">Membrane</keyword>
<keyword evidence="6" id="KW-0812">Transmembrane</keyword>
<evidence type="ECO:0000313" key="8">
    <source>
        <dbReference type="EMBL" id="OIT20465.1"/>
    </source>
</evidence>
<evidence type="ECO:0000259" key="7">
    <source>
        <dbReference type="Pfam" id="PF03016"/>
    </source>
</evidence>
<dbReference type="PANTHER" id="PTHR11062:SF247">
    <property type="entry name" value="EXOSTOSIN GT47 DOMAIN-CONTAINING PROTEIN"/>
    <property type="match status" value="1"/>
</dbReference>
<keyword evidence="3" id="KW-0328">Glycosyltransferase</keyword>
<evidence type="ECO:0000256" key="2">
    <source>
        <dbReference type="ARBA" id="ARBA00010271"/>
    </source>
</evidence>
<keyword evidence="5" id="KW-0333">Golgi apparatus</keyword>
<comment type="subcellular location">
    <subcellularLocation>
        <location evidence="1">Golgi apparatus membrane</location>
        <topology evidence="1">Single-pass type II membrane protein</topology>
    </subcellularLocation>
</comment>
<evidence type="ECO:0000313" key="9">
    <source>
        <dbReference type="Proteomes" id="UP000187609"/>
    </source>
</evidence>
<dbReference type="InterPro" id="IPR040911">
    <property type="entry name" value="Exostosin_GT47"/>
</dbReference>
<dbReference type="GO" id="GO:0016757">
    <property type="term" value="F:glycosyltransferase activity"/>
    <property type="evidence" value="ECO:0007669"/>
    <property type="project" value="UniProtKB-KW"/>
</dbReference>
<evidence type="ECO:0000256" key="4">
    <source>
        <dbReference type="ARBA" id="ARBA00022968"/>
    </source>
</evidence>
<dbReference type="Proteomes" id="UP000187609">
    <property type="component" value="Unassembled WGS sequence"/>
</dbReference>
<evidence type="ECO:0000256" key="3">
    <source>
        <dbReference type="ARBA" id="ARBA00022676"/>
    </source>
</evidence>
<name>A0A1J6KMP3_NICAT</name>
<evidence type="ECO:0000256" key="5">
    <source>
        <dbReference type="ARBA" id="ARBA00023034"/>
    </source>
</evidence>
<dbReference type="Gramene" id="OIT20465">
    <property type="protein sequence ID" value="OIT20465"/>
    <property type="gene ID" value="A4A49_37819"/>
</dbReference>
<dbReference type="GO" id="GO:0000139">
    <property type="term" value="C:Golgi membrane"/>
    <property type="evidence" value="ECO:0007669"/>
    <property type="project" value="UniProtKB-SubCell"/>
</dbReference>
<reference evidence="8" key="1">
    <citation type="submission" date="2016-11" db="EMBL/GenBank/DDBJ databases">
        <title>The genome of Nicotiana attenuata.</title>
        <authorList>
            <person name="Xu S."/>
            <person name="Brockmoeller T."/>
            <person name="Gaquerel E."/>
            <person name="Navarro A."/>
            <person name="Kuhl H."/>
            <person name="Gase K."/>
            <person name="Ling Z."/>
            <person name="Zhou W."/>
            <person name="Kreitzer C."/>
            <person name="Stanke M."/>
            <person name="Tang H."/>
            <person name="Lyons E."/>
            <person name="Pandey P."/>
            <person name="Pandey S.P."/>
            <person name="Timmermann B."/>
            <person name="Baldwin I.T."/>
        </authorList>
    </citation>
    <scope>NUCLEOTIDE SEQUENCE [LARGE SCALE GENOMIC DNA]</scope>
    <source>
        <strain evidence="8">UT</strain>
    </source>
</reference>
<dbReference type="InterPro" id="IPR004263">
    <property type="entry name" value="Exostosin"/>
</dbReference>
<keyword evidence="6" id="KW-1133">Transmembrane helix</keyword>
<dbReference type="PANTHER" id="PTHR11062">
    <property type="entry name" value="EXOSTOSIN HEPARAN SULFATE GLYCOSYLTRANSFERASE -RELATED"/>
    <property type="match status" value="1"/>
</dbReference>
<dbReference type="KEGG" id="nau:109220124"/>
<dbReference type="AlphaFoldDB" id="A0A1J6KMP3"/>
<proteinExistence type="inferred from homology"/>
<dbReference type="EMBL" id="MJEQ01005249">
    <property type="protein sequence ID" value="OIT20465.1"/>
    <property type="molecule type" value="Genomic_DNA"/>
</dbReference>
<protein>
    <submittedName>
        <fullName evidence="8">Glycosyltransferase</fullName>
    </submittedName>
</protein>
<dbReference type="SMR" id="A0A1J6KMP3"/>
<dbReference type="OMA" id="GPCYWNP"/>
<comment type="caution">
    <text evidence="8">The sequence shown here is derived from an EMBL/GenBank/DDBJ whole genome shotgun (WGS) entry which is preliminary data.</text>
</comment>
<dbReference type="Pfam" id="PF03016">
    <property type="entry name" value="Exostosin_GT47"/>
    <property type="match status" value="1"/>
</dbReference>
<keyword evidence="4" id="KW-0735">Signal-anchor</keyword>
<dbReference type="OrthoDB" id="1924787at2759"/>
<accession>A0A1J6KMP3</accession>
<gene>
    <name evidence="8" type="ORF">A4A49_37819</name>
</gene>
<evidence type="ECO:0000256" key="6">
    <source>
        <dbReference type="SAM" id="Phobius"/>
    </source>
</evidence>
<feature type="domain" description="Exostosin GT47" evidence="7">
    <location>
        <begin position="153"/>
        <end position="433"/>
    </location>
</feature>
<keyword evidence="3" id="KW-0808">Transferase</keyword>
<feature type="transmembrane region" description="Helical" evidence="6">
    <location>
        <begin position="12"/>
        <end position="30"/>
    </location>
</feature>
<organism evidence="8 9">
    <name type="scientific">Nicotiana attenuata</name>
    <name type="common">Coyote tobacco</name>
    <dbReference type="NCBI Taxonomy" id="49451"/>
    <lineage>
        <taxon>Eukaryota</taxon>
        <taxon>Viridiplantae</taxon>
        <taxon>Streptophyta</taxon>
        <taxon>Embryophyta</taxon>
        <taxon>Tracheophyta</taxon>
        <taxon>Spermatophyta</taxon>
        <taxon>Magnoliopsida</taxon>
        <taxon>eudicotyledons</taxon>
        <taxon>Gunneridae</taxon>
        <taxon>Pentapetalae</taxon>
        <taxon>asterids</taxon>
        <taxon>lamiids</taxon>
        <taxon>Solanales</taxon>
        <taxon>Solanaceae</taxon>
        <taxon>Nicotianoideae</taxon>
        <taxon>Nicotianeae</taxon>
        <taxon>Nicotiana</taxon>
    </lineage>
</organism>
<dbReference type="STRING" id="49451.A0A1J6KMP3"/>
<keyword evidence="9" id="KW-1185">Reference proteome</keyword>
<comment type="similarity">
    <text evidence="2">Belongs to the glycosyltransferase 47 family.</text>
</comment>
<evidence type="ECO:0000256" key="1">
    <source>
        <dbReference type="ARBA" id="ARBA00004323"/>
    </source>
</evidence>
<sequence>MGLMYYRPPSSVVWLIIVPLVLLAAWYLGVQSSKNFLLVISSQPSAKNVTTSTNLSATVEFSPPKFAAELEKDQLPKQDGVDHVTRKKPQMIFSKKKLSNLERVEAGLGKVRGAIREAQSNSNNQTFDDSEHVPRGPCYWNPSAFHRSYLEMEKHFKIYVYEEGEPPVFHYSSSEGILGIEGIMIHQIEISKFRTNDPEKAHVYFLPFSVFSIVSYVYVVDSHQWGPMKNTAADYIDGISTKYPYWNRSLGSDHFMLACHDWAPEISTAVPYLYKNSMRVLCNANTSERFNPSKDVTLPEIYLPQGTMKGLIGGPSPSQRSILVFYAGGIHGYIRQVLMEQWGENDDEEVQIHEYVPKNVSYYGMIRKSKFCICPSGWEVASPRMVEALYMGCVPVLLKDHYVAPFSDVLNWKSFAVEMTSNDIPNLKKILMAISQKQYIKMQKRGLQVRRHFEVNFPPKRYDVFHMILHSIWLRRLNIQVRDT</sequence>